<dbReference type="AlphaFoldDB" id="E6MK82"/>
<dbReference type="CDD" id="cd02230">
    <property type="entry name" value="cupin_HP0902-like"/>
    <property type="match status" value="1"/>
</dbReference>
<evidence type="ECO:0000313" key="3">
    <source>
        <dbReference type="Proteomes" id="UP000004754"/>
    </source>
</evidence>
<sequence>MQAGKVFSLAQDNPAVPGCTVSGEILPGVICFSLAAGTDISAERYPGDVLQLQLAGRSRLAAPGGGITLAPGTFAVKPAHTDIGIAAEGHQDSIYLEMDLPKENTMHQAIKAGDVFALADLVPYQDGKIVNRDVVNSDHLKFVVMAFDDGSALAEHAAPGEALVFALEGKAEIGYEGETHPIAAGENFRFAKGGLHSVRATGRFKMALLLMRD</sequence>
<dbReference type="eggNOG" id="COG1917">
    <property type="taxonomic scope" value="Bacteria"/>
</dbReference>
<dbReference type="STRING" id="887929.HMP0721_2418"/>
<dbReference type="HOGENOM" id="CLU_109382_0_0_9"/>
<evidence type="ECO:0000259" key="1">
    <source>
        <dbReference type="Pfam" id="PF07883"/>
    </source>
</evidence>
<dbReference type="EMBL" id="AEQN01000033">
    <property type="protein sequence ID" value="EFV00601.1"/>
    <property type="molecule type" value="Genomic_DNA"/>
</dbReference>
<dbReference type="OrthoDB" id="9793184at2"/>
<dbReference type="Gene3D" id="2.60.120.10">
    <property type="entry name" value="Jelly Rolls"/>
    <property type="match status" value="2"/>
</dbReference>
<organism evidence="2 3">
    <name type="scientific">Pseudoramibacter alactolyticus ATCC 23263</name>
    <dbReference type="NCBI Taxonomy" id="887929"/>
    <lineage>
        <taxon>Bacteria</taxon>
        <taxon>Bacillati</taxon>
        <taxon>Bacillota</taxon>
        <taxon>Clostridia</taxon>
        <taxon>Eubacteriales</taxon>
        <taxon>Eubacteriaceae</taxon>
        <taxon>Pseudoramibacter</taxon>
    </lineage>
</organism>
<dbReference type="PANTHER" id="PTHR37694">
    <property type="entry name" value="SLR8022 PROTEIN"/>
    <property type="match status" value="1"/>
</dbReference>
<accession>E6MK82</accession>
<dbReference type="InterPro" id="IPR011051">
    <property type="entry name" value="RmlC_Cupin_sf"/>
</dbReference>
<keyword evidence="3" id="KW-1185">Reference proteome</keyword>
<name>E6MK82_9FIRM</name>
<feature type="domain" description="Cupin type-2" evidence="1">
    <location>
        <begin position="144"/>
        <end position="209"/>
    </location>
</feature>
<dbReference type="Pfam" id="PF07883">
    <property type="entry name" value="Cupin_2"/>
    <property type="match status" value="1"/>
</dbReference>
<protein>
    <submittedName>
        <fullName evidence="2">Cupin domain protein</fullName>
    </submittedName>
</protein>
<dbReference type="InterPro" id="IPR014710">
    <property type="entry name" value="RmlC-like_jellyroll"/>
</dbReference>
<dbReference type="SUPFAM" id="SSF51182">
    <property type="entry name" value="RmlC-like cupins"/>
    <property type="match status" value="1"/>
</dbReference>
<gene>
    <name evidence="2" type="ORF">HMP0721_2418</name>
</gene>
<reference evidence="2 3" key="1">
    <citation type="submission" date="2010-12" db="EMBL/GenBank/DDBJ databases">
        <authorList>
            <person name="Muzny D."/>
            <person name="Qin X."/>
            <person name="Deng J."/>
            <person name="Jiang H."/>
            <person name="Liu Y."/>
            <person name="Qu J."/>
            <person name="Song X.-Z."/>
            <person name="Zhang L."/>
            <person name="Thornton R."/>
            <person name="Coyle M."/>
            <person name="Francisco L."/>
            <person name="Jackson L."/>
            <person name="Javaid M."/>
            <person name="Korchina V."/>
            <person name="Kovar C."/>
            <person name="Mata R."/>
            <person name="Mathew T."/>
            <person name="Ngo R."/>
            <person name="Nguyen L."/>
            <person name="Nguyen N."/>
            <person name="Okwuonu G."/>
            <person name="Ongeri F."/>
            <person name="Pham C."/>
            <person name="Simmons D."/>
            <person name="Wilczek-Boney K."/>
            <person name="Hale W."/>
            <person name="Jakkamsetti A."/>
            <person name="Pham P."/>
            <person name="Ruth R."/>
            <person name="San Lucas F."/>
            <person name="Warren J."/>
            <person name="Zhang J."/>
            <person name="Zhao Z."/>
            <person name="Zhou C."/>
            <person name="Zhu D."/>
            <person name="Lee S."/>
            <person name="Bess C."/>
            <person name="Blankenburg K."/>
            <person name="Forbes L."/>
            <person name="Fu Q."/>
            <person name="Gubbala S."/>
            <person name="Hirani K."/>
            <person name="Jayaseelan J.C."/>
            <person name="Lara F."/>
            <person name="Munidasa M."/>
            <person name="Palculict T."/>
            <person name="Patil S."/>
            <person name="Pu L.-L."/>
            <person name="Saada N."/>
            <person name="Tang L."/>
            <person name="Weissenberger G."/>
            <person name="Zhu Y."/>
            <person name="Hemphill L."/>
            <person name="Shang Y."/>
            <person name="Youmans B."/>
            <person name="Ayvaz T."/>
            <person name="Ross M."/>
            <person name="Santibanez J."/>
            <person name="Aqrawi P."/>
            <person name="Gross S."/>
            <person name="Joshi V."/>
            <person name="Fowler G."/>
            <person name="Nazareth L."/>
            <person name="Reid J."/>
            <person name="Worley K."/>
            <person name="Petrosino J."/>
            <person name="Highlander S."/>
            <person name="Gibbs R."/>
        </authorList>
    </citation>
    <scope>NUCLEOTIDE SEQUENCE [LARGE SCALE GENOMIC DNA]</scope>
    <source>
        <strain evidence="2 3">ATCC 23263</strain>
    </source>
</reference>
<dbReference type="RefSeq" id="WP_006599839.1">
    <property type="nucleotide sequence ID" value="NZ_GL622359.1"/>
</dbReference>
<dbReference type="PANTHER" id="PTHR37694:SF1">
    <property type="entry name" value="SLR8022 PROTEIN"/>
    <property type="match status" value="1"/>
</dbReference>
<dbReference type="Proteomes" id="UP000004754">
    <property type="component" value="Unassembled WGS sequence"/>
</dbReference>
<evidence type="ECO:0000313" key="2">
    <source>
        <dbReference type="EMBL" id="EFV00601.1"/>
    </source>
</evidence>
<dbReference type="InterPro" id="IPR013096">
    <property type="entry name" value="Cupin_2"/>
</dbReference>
<proteinExistence type="predicted"/>
<comment type="caution">
    <text evidence="2">The sequence shown here is derived from an EMBL/GenBank/DDBJ whole genome shotgun (WGS) entry which is preliminary data.</text>
</comment>